<dbReference type="InterPro" id="IPR015424">
    <property type="entry name" value="PyrdxlP-dep_Trfase"/>
</dbReference>
<keyword evidence="12" id="KW-1185">Reference proteome</keyword>
<reference evidence="11 12" key="1">
    <citation type="journal article" date="2024" name="Nat. Commun.">
        <title>Phylogenomics reveals the evolutionary origins of lichenization in chlorophyte algae.</title>
        <authorList>
            <person name="Puginier C."/>
            <person name="Libourel C."/>
            <person name="Otte J."/>
            <person name="Skaloud P."/>
            <person name="Haon M."/>
            <person name="Grisel S."/>
            <person name="Petersen M."/>
            <person name="Berrin J.G."/>
            <person name="Delaux P.M."/>
            <person name="Dal Grande F."/>
            <person name="Keller J."/>
        </authorList>
    </citation>
    <scope>NUCLEOTIDE SEQUENCE [LARGE SCALE GENOMIC DNA]</scope>
    <source>
        <strain evidence="11 12">SAG 2036</strain>
    </source>
</reference>
<dbReference type="NCBIfam" id="NF002325">
    <property type="entry name" value="PRK01278.1"/>
    <property type="match status" value="1"/>
</dbReference>
<evidence type="ECO:0000256" key="4">
    <source>
        <dbReference type="ARBA" id="ARBA00008954"/>
    </source>
</evidence>
<dbReference type="AlphaFoldDB" id="A0AAW1PWM4"/>
<dbReference type="InterPro" id="IPR015421">
    <property type="entry name" value="PyrdxlP-dep_Trfase_major"/>
</dbReference>
<evidence type="ECO:0000256" key="10">
    <source>
        <dbReference type="RuleBase" id="RU003560"/>
    </source>
</evidence>
<evidence type="ECO:0000256" key="9">
    <source>
        <dbReference type="ARBA" id="ARBA00022898"/>
    </source>
</evidence>
<dbReference type="InterPro" id="IPR004636">
    <property type="entry name" value="AcOrn/SuccOrn_fam"/>
</dbReference>
<keyword evidence="9 10" id="KW-0663">Pyridoxal phosphate</keyword>
<gene>
    <name evidence="11" type="ORF">WJX73_008840</name>
</gene>
<dbReference type="Gene3D" id="3.90.1150.10">
    <property type="entry name" value="Aspartate Aminotransferase, domain 1"/>
    <property type="match status" value="1"/>
</dbReference>
<evidence type="ECO:0000256" key="2">
    <source>
        <dbReference type="ARBA" id="ARBA00004173"/>
    </source>
</evidence>
<evidence type="ECO:0000313" key="12">
    <source>
        <dbReference type="Proteomes" id="UP001465755"/>
    </source>
</evidence>
<dbReference type="CDD" id="cd00610">
    <property type="entry name" value="OAT_like"/>
    <property type="match status" value="1"/>
</dbReference>
<dbReference type="Gene3D" id="3.40.640.10">
    <property type="entry name" value="Type I PLP-dependent aspartate aminotransferase-like (Major domain)"/>
    <property type="match status" value="1"/>
</dbReference>
<dbReference type="PANTHER" id="PTHR11986">
    <property type="entry name" value="AMINOTRANSFERASE CLASS III"/>
    <property type="match status" value="1"/>
</dbReference>
<comment type="subcellular location">
    <subcellularLocation>
        <location evidence="2">Mitochondrion</location>
    </subcellularLocation>
</comment>
<dbReference type="GO" id="GO:0042802">
    <property type="term" value="F:identical protein binding"/>
    <property type="evidence" value="ECO:0007669"/>
    <property type="project" value="TreeGrafter"/>
</dbReference>
<evidence type="ECO:0000256" key="5">
    <source>
        <dbReference type="ARBA" id="ARBA00012919"/>
    </source>
</evidence>
<evidence type="ECO:0000313" key="11">
    <source>
        <dbReference type="EMBL" id="KAK9812412.1"/>
    </source>
</evidence>
<dbReference type="PANTHER" id="PTHR11986:SF79">
    <property type="entry name" value="ACETYLORNITHINE AMINOTRANSFERASE, MITOCHONDRIAL"/>
    <property type="match status" value="1"/>
</dbReference>
<organism evidence="11 12">
    <name type="scientific">Symbiochloris irregularis</name>
    <dbReference type="NCBI Taxonomy" id="706552"/>
    <lineage>
        <taxon>Eukaryota</taxon>
        <taxon>Viridiplantae</taxon>
        <taxon>Chlorophyta</taxon>
        <taxon>core chlorophytes</taxon>
        <taxon>Trebouxiophyceae</taxon>
        <taxon>Trebouxiales</taxon>
        <taxon>Trebouxiaceae</taxon>
        <taxon>Symbiochloris</taxon>
    </lineage>
</organism>
<proteinExistence type="inferred from homology"/>
<protein>
    <recommendedName>
        <fullName evidence="5">acetylornithine transaminase</fullName>
        <ecNumber evidence="5">2.6.1.11</ecNumber>
    </recommendedName>
</protein>
<dbReference type="NCBIfam" id="TIGR00707">
    <property type="entry name" value="argD"/>
    <property type="match status" value="1"/>
</dbReference>
<keyword evidence="6" id="KW-0032">Aminotransferase</keyword>
<dbReference type="GO" id="GO:0030170">
    <property type="term" value="F:pyridoxal phosphate binding"/>
    <property type="evidence" value="ECO:0007669"/>
    <property type="project" value="InterPro"/>
</dbReference>
<name>A0AAW1PWM4_9CHLO</name>
<dbReference type="Pfam" id="PF00202">
    <property type="entry name" value="Aminotran_3"/>
    <property type="match status" value="1"/>
</dbReference>
<dbReference type="InterPro" id="IPR005814">
    <property type="entry name" value="Aminotrans_3"/>
</dbReference>
<dbReference type="GO" id="GO:0003992">
    <property type="term" value="F:N2-acetyl-L-ornithine:2-oxoglutarate 5-aminotransferase activity"/>
    <property type="evidence" value="ECO:0007669"/>
    <property type="project" value="UniProtKB-EC"/>
</dbReference>
<dbReference type="Proteomes" id="UP001465755">
    <property type="component" value="Unassembled WGS sequence"/>
</dbReference>
<keyword evidence="8" id="KW-0808">Transferase</keyword>
<dbReference type="PIRSF" id="PIRSF000521">
    <property type="entry name" value="Transaminase_4ab_Lys_Orn"/>
    <property type="match status" value="1"/>
</dbReference>
<dbReference type="EC" id="2.6.1.11" evidence="5"/>
<dbReference type="GO" id="GO:0005739">
    <property type="term" value="C:mitochondrion"/>
    <property type="evidence" value="ECO:0007669"/>
    <property type="project" value="UniProtKB-SubCell"/>
</dbReference>
<dbReference type="FunFam" id="3.40.640.10:FF:000004">
    <property type="entry name" value="Acetylornithine aminotransferase"/>
    <property type="match status" value="1"/>
</dbReference>
<evidence type="ECO:0000256" key="8">
    <source>
        <dbReference type="ARBA" id="ARBA00022679"/>
    </source>
</evidence>
<evidence type="ECO:0000256" key="3">
    <source>
        <dbReference type="ARBA" id="ARBA00005024"/>
    </source>
</evidence>
<comment type="cofactor">
    <cofactor evidence="1">
        <name>pyridoxal 5'-phosphate</name>
        <dbReference type="ChEBI" id="CHEBI:597326"/>
    </cofactor>
</comment>
<evidence type="ECO:0000256" key="1">
    <source>
        <dbReference type="ARBA" id="ARBA00001933"/>
    </source>
</evidence>
<comment type="similarity">
    <text evidence="4 10">Belongs to the class-III pyridoxal-phosphate-dependent aminotransferase family.</text>
</comment>
<accession>A0AAW1PWM4</accession>
<dbReference type="GO" id="GO:0006526">
    <property type="term" value="P:L-arginine biosynthetic process"/>
    <property type="evidence" value="ECO:0007669"/>
    <property type="project" value="UniProtKB-ARBA"/>
</dbReference>
<dbReference type="InterPro" id="IPR015422">
    <property type="entry name" value="PyrdxlP-dep_Trfase_small"/>
</dbReference>
<comment type="pathway">
    <text evidence="3">Amino-acid biosynthesis; L-arginine biosynthesis; N(2)-acetyl-L-ornithine from L-glutamate: step 4/4.</text>
</comment>
<dbReference type="GO" id="GO:0009570">
    <property type="term" value="C:chloroplast stroma"/>
    <property type="evidence" value="ECO:0007669"/>
    <property type="project" value="TreeGrafter"/>
</dbReference>
<dbReference type="InterPro" id="IPR050103">
    <property type="entry name" value="Class-III_PLP-dep_AT"/>
</dbReference>
<evidence type="ECO:0000256" key="7">
    <source>
        <dbReference type="ARBA" id="ARBA00022605"/>
    </source>
</evidence>
<sequence length="468" mass="49974">MQTSAAAGVGCSYWPCTLPHCSTLGHAGRRYQAGRLTKAQAIAEPPTGVSVEFEAVPNATQFTEELVADEKKYIVQTYARPHMVLTRGEGTRLYDAHGKEYLDFAAGIAVNSLGHAHPQWVQAVAEQAATLGHTSNLFHSEPQVRLAKKLVELSFADKVFFCNSGTEANEAVIKFARKWARKQAGVDPYSKDATAPYEIVSFTSGFHGRTMGALAMTYKDQYKTPFSPGLPGCHITPYLDLEKAAQVIQKGKTALVVVEPLQGEGGVYAATADFLKGLRKLCDEAGALLSFDEVQCGLGRTGHLWGYELSGVEPDLMTLAKPLAGGLPIGAVLVKDHVAEVMAPGDHGSTFAGSPLVTHVAAVTLDILSQPEFLQGVQSRGERLRKGLREGLQGNPHVKEVRGQGLINAVQLDTAAGPVVEAARDAGLIVITAGKGDCVRLVPPLIITDDDVDTCVDILTRVINEKLG</sequence>
<dbReference type="SUPFAM" id="SSF53383">
    <property type="entry name" value="PLP-dependent transferases"/>
    <property type="match status" value="1"/>
</dbReference>
<comment type="caution">
    <text evidence="11">The sequence shown here is derived from an EMBL/GenBank/DDBJ whole genome shotgun (WGS) entry which is preliminary data.</text>
</comment>
<evidence type="ECO:0000256" key="6">
    <source>
        <dbReference type="ARBA" id="ARBA00022576"/>
    </source>
</evidence>
<dbReference type="EMBL" id="JALJOQ010000007">
    <property type="protein sequence ID" value="KAK9812412.1"/>
    <property type="molecule type" value="Genomic_DNA"/>
</dbReference>
<dbReference type="HAMAP" id="MF_01107">
    <property type="entry name" value="ArgD_aminotrans_3"/>
    <property type="match status" value="1"/>
</dbReference>
<keyword evidence="7" id="KW-0028">Amino-acid biosynthesis</keyword>